<dbReference type="Proteomes" id="UP000683421">
    <property type="component" value="Chromosome"/>
</dbReference>
<keyword evidence="2" id="KW-1185">Reference proteome</keyword>
<dbReference type="RefSeq" id="WP_216692488.1">
    <property type="nucleotide sequence ID" value="NZ_CP076680.1"/>
</dbReference>
<sequence>MDYKSEGVAKLLQPGDLLYVEGNAEYPDNVKSENYGTKVKPIRIIGVNVVGQKPVIKPETKDVVVTFFGDNYIFDNFEIVGNMQEASDPKLITRRVLYQVADGITIRHCSVHDYCKWYYG</sequence>
<dbReference type="KEGG" id="fsr:KQR59_02915"/>
<gene>
    <name evidence="1" type="ORF">KQR59_02915</name>
</gene>
<evidence type="ECO:0000313" key="2">
    <source>
        <dbReference type="Proteomes" id="UP000683421"/>
    </source>
</evidence>
<evidence type="ECO:0000313" key="1">
    <source>
        <dbReference type="EMBL" id="QWU99844.1"/>
    </source>
</evidence>
<accession>A0AAJ4NPN8</accession>
<reference evidence="1 2" key="1">
    <citation type="submission" date="2021-06" db="EMBL/GenBank/DDBJ databases">
        <title>Ulceroglandular infection and bacteremia caused by Francisella salimarina in an immunocompromised patient, France.</title>
        <authorList>
            <person name="Hennebique A."/>
            <person name="Caspar Y."/>
            <person name="Maurin M."/>
            <person name="Boisset S."/>
            <person name="Pelloux I."/>
            <person name="Gallego-Hernanz M.P."/>
            <person name="Burucoa C."/>
            <person name="Cazenave-Roblot F."/>
            <person name="Plouzeau C."/>
            <person name="Rammaert B."/>
        </authorList>
    </citation>
    <scope>NUCLEOTIDE SEQUENCE [LARGE SCALE GENOMIC DNA]</scope>
    <source>
        <strain evidence="1 2">CHUGA-F75</strain>
    </source>
</reference>
<organism evidence="1 2">
    <name type="scientific">Francisella salimarina</name>
    <dbReference type="NCBI Taxonomy" id="2599927"/>
    <lineage>
        <taxon>Bacteria</taxon>
        <taxon>Pseudomonadati</taxon>
        <taxon>Pseudomonadota</taxon>
        <taxon>Gammaproteobacteria</taxon>
        <taxon>Thiotrichales</taxon>
        <taxon>Francisellaceae</taxon>
        <taxon>Francisella</taxon>
    </lineage>
</organism>
<dbReference type="AlphaFoldDB" id="A0AAJ4NPN8"/>
<dbReference type="EMBL" id="CP076680">
    <property type="protein sequence ID" value="QWU99844.1"/>
    <property type="molecule type" value="Genomic_DNA"/>
</dbReference>
<name>A0AAJ4NPN8_9GAMM</name>
<proteinExistence type="predicted"/>
<protein>
    <submittedName>
        <fullName evidence="1">Uncharacterized protein</fullName>
    </submittedName>
</protein>